<dbReference type="Gramene" id="KZN10102">
    <property type="protein sequence ID" value="KZN10102"/>
    <property type="gene ID" value="DCAR_002758"/>
</dbReference>
<dbReference type="EMBL" id="CP093343">
    <property type="protein sequence ID" value="WOG83716.1"/>
    <property type="molecule type" value="Genomic_DNA"/>
</dbReference>
<reference evidence="2" key="2">
    <citation type="submission" date="2022-03" db="EMBL/GenBank/DDBJ databases">
        <title>Draft title - Genomic analysis of global carrot germplasm unveils the trajectory of domestication and the origin of high carotenoid orange carrot.</title>
        <authorList>
            <person name="Iorizzo M."/>
            <person name="Ellison S."/>
            <person name="Senalik D."/>
            <person name="Macko-Podgorni A."/>
            <person name="Grzebelus D."/>
            <person name="Bostan H."/>
            <person name="Rolling W."/>
            <person name="Curaba J."/>
            <person name="Simon P."/>
        </authorList>
    </citation>
    <scope>NUCLEOTIDE SEQUENCE</scope>
    <source>
        <tissue evidence="2">Leaf</tissue>
    </source>
</reference>
<evidence type="ECO:0000256" key="1">
    <source>
        <dbReference type="SAM" id="MobiDB-lite"/>
    </source>
</evidence>
<accession>A0A166HD27</accession>
<name>A0A166HD27_DAUCS</name>
<feature type="compositionally biased region" description="Polar residues" evidence="1">
    <location>
        <begin position="90"/>
        <end position="106"/>
    </location>
</feature>
<dbReference type="AlphaFoldDB" id="A0A166HD27"/>
<feature type="region of interest" description="Disordered" evidence="1">
    <location>
        <begin position="72"/>
        <end position="108"/>
    </location>
</feature>
<protein>
    <submittedName>
        <fullName evidence="2">Uncharacterized protein</fullName>
    </submittedName>
</protein>
<keyword evidence="3" id="KW-1185">Reference proteome</keyword>
<evidence type="ECO:0000313" key="2">
    <source>
        <dbReference type="EMBL" id="WOG83716.1"/>
    </source>
</evidence>
<evidence type="ECO:0000313" key="3">
    <source>
        <dbReference type="Proteomes" id="UP000077755"/>
    </source>
</evidence>
<organism evidence="2 3">
    <name type="scientific">Daucus carota subsp. sativus</name>
    <name type="common">Carrot</name>
    <dbReference type="NCBI Taxonomy" id="79200"/>
    <lineage>
        <taxon>Eukaryota</taxon>
        <taxon>Viridiplantae</taxon>
        <taxon>Streptophyta</taxon>
        <taxon>Embryophyta</taxon>
        <taxon>Tracheophyta</taxon>
        <taxon>Spermatophyta</taxon>
        <taxon>Magnoliopsida</taxon>
        <taxon>eudicotyledons</taxon>
        <taxon>Gunneridae</taxon>
        <taxon>Pentapetalae</taxon>
        <taxon>asterids</taxon>
        <taxon>campanulids</taxon>
        <taxon>Apiales</taxon>
        <taxon>Apiaceae</taxon>
        <taxon>Apioideae</taxon>
        <taxon>Scandiceae</taxon>
        <taxon>Daucinae</taxon>
        <taxon>Daucus</taxon>
        <taxon>Daucus sect. Daucus</taxon>
    </lineage>
</organism>
<dbReference type="Proteomes" id="UP000077755">
    <property type="component" value="Chromosome 1"/>
</dbReference>
<reference evidence="2" key="1">
    <citation type="journal article" date="2016" name="Nat. Genet.">
        <title>A high-quality carrot genome assembly provides new insights into carotenoid accumulation and asterid genome evolution.</title>
        <authorList>
            <person name="Iorizzo M."/>
            <person name="Ellison S."/>
            <person name="Senalik D."/>
            <person name="Zeng P."/>
            <person name="Satapoomin P."/>
            <person name="Huang J."/>
            <person name="Bowman M."/>
            <person name="Iovene M."/>
            <person name="Sanseverino W."/>
            <person name="Cavagnaro P."/>
            <person name="Yildiz M."/>
            <person name="Macko-Podgorni A."/>
            <person name="Moranska E."/>
            <person name="Grzebelus E."/>
            <person name="Grzebelus D."/>
            <person name="Ashrafi H."/>
            <person name="Zheng Z."/>
            <person name="Cheng S."/>
            <person name="Spooner D."/>
            <person name="Van Deynze A."/>
            <person name="Simon P."/>
        </authorList>
    </citation>
    <scope>NUCLEOTIDE SEQUENCE</scope>
    <source>
        <tissue evidence="2">Leaf</tissue>
    </source>
</reference>
<proteinExistence type="predicted"/>
<gene>
    <name evidence="2" type="ORF">DCAR_0102893</name>
</gene>
<feature type="compositionally biased region" description="Basic and acidic residues" evidence="1">
    <location>
        <begin position="72"/>
        <end position="87"/>
    </location>
</feature>
<sequence length="154" mass="17287">MAKNQQSQNSSGEYREIYIATSHSLISSPPAPHQTFTISPTTAHAFRLKAAARQLPSSGEVIPIEIHPHLLPEKRNHLESSRKKTGELTKVSSKIKQDAGSTSVPVQHQEKETMNDKFTQYINRVKHGMLRSLSNVESTEKIDDDNEVCITHKF</sequence>